<dbReference type="Proteomes" id="UP000642488">
    <property type="component" value="Unassembled WGS sequence"/>
</dbReference>
<dbReference type="InterPro" id="IPR027039">
    <property type="entry name" value="Crtac1"/>
</dbReference>
<feature type="domain" description="ASPIC/UnbV" evidence="2">
    <location>
        <begin position="430"/>
        <end position="496"/>
    </location>
</feature>
<dbReference type="Pfam" id="PF07593">
    <property type="entry name" value="UnbV_ASPIC"/>
    <property type="match status" value="1"/>
</dbReference>
<keyword evidence="4" id="KW-1185">Reference proteome</keyword>
<reference evidence="3" key="1">
    <citation type="submission" date="2020-12" db="EMBL/GenBank/DDBJ databases">
        <title>Bacterial taxonomy.</title>
        <authorList>
            <person name="Pan X."/>
        </authorList>
    </citation>
    <scope>NUCLEOTIDE SEQUENCE</scope>
    <source>
        <strain evidence="3">KCTC 52957</strain>
    </source>
</reference>
<accession>A0A934I9Q6</accession>
<dbReference type="PANTHER" id="PTHR16026:SF0">
    <property type="entry name" value="CARTILAGE ACIDIC PROTEIN 1"/>
    <property type="match status" value="1"/>
</dbReference>
<comment type="caution">
    <text evidence="3">The sequence shown here is derived from an EMBL/GenBank/DDBJ whole genome shotgun (WGS) entry which is preliminary data.</text>
</comment>
<proteinExistence type="predicted"/>
<dbReference type="PANTHER" id="PTHR16026">
    <property type="entry name" value="CARTILAGE ACIDIC PROTEIN 1"/>
    <property type="match status" value="1"/>
</dbReference>
<feature type="chain" id="PRO_5037589679" evidence="1">
    <location>
        <begin position="17"/>
        <end position="500"/>
    </location>
</feature>
<gene>
    <name evidence="3" type="ORF">ILP92_10065</name>
</gene>
<evidence type="ECO:0000256" key="1">
    <source>
        <dbReference type="SAM" id="SignalP"/>
    </source>
</evidence>
<sequence>MIRLALLCLAATPALADPIFIDRAGALPAPHVYSGGWAHFVGGGVALMDCDGDTRPDLFAAGGEAPALLARNVTPPGGDIAFEPVPIGPRTGVTGAYPLDLDGDENIDLFVLRNGVNRALLGNGDCTFTDGTAALGLPQDSAWTTAFSATWEDGQARPTLAIGNYVDADDPDGPFGTCDDSWLIRPEGDRYGAAEPIAPSFCPLSMLISDWRRDGTPLLRMSNDRHYHINRGYEQMWDLSPLREWEISDDWPRLRLWGMGIASADITGDGLAEVVLTSMGDQLIQTNDGKRFTALPFGVGTYAARPYTGDDGRPSTGWHAEFADFDNDARLDLFIAKGNVDQMLGLAMADPNNLLMQQPDGTFAERGDLAGIGTPHRARGAAIADLNADGRLDLVVVNRRAPLEIWQNATPDTGNWLEVELAQPGGNPRAVGAVIELRIGDRLHTREITVGGGHASGSAVAAHFGLGDADRAELRVTWPDGTQEPWRAVEAKSRLTIARD</sequence>
<evidence type="ECO:0000259" key="2">
    <source>
        <dbReference type="Pfam" id="PF07593"/>
    </source>
</evidence>
<protein>
    <submittedName>
        <fullName evidence="3">CRTAC1 family protein</fullName>
    </submittedName>
</protein>
<organism evidence="3 4">
    <name type="scientific">Palleronia pontilimi</name>
    <dbReference type="NCBI Taxonomy" id="1964209"/>
    <lineage>
        <taxon>Bacteria</taxon>
        <taxon>Pseudomonadati</taxon>
        <taxon>Pseudomonadota</taxon>
        <taxon>Alphaproteobacteria</taxon>
        <taxon>Rhodobacterales</taxon>
        <taxon>Roseobacteraceae</taxon>
        <taxon>Palleronia</taxon>
    </lineage>
</organism>
<dbReference type="AlphaFoldDB" id="A0A934I9Q6"/>
<dbReference type="EMBL" id="JAEKPD010000008">
    <property type="protein sequence ID" value="MBJ3763089.1"/>
    <property type="molecule type" value="Genomic_DNA"/>
</dbReference>
<dbReference type="Gene3D" id="2.130.10.130">
    <property type="entry name" value="Integrin alpha, N-terminal"/>
    <property type="match status" value="1"/>
</dbReference>
<dbReference type="InterPro" id="IPR028994">
    <property type="entry name" value="Integrin_alpha_N"/>
</dbReference>
<keyword evidence="1" id="KW-0732">Signal</keyword>
<evidence type="ECO:0000313" key="4">
    <source>
        <dbReference type="Proteomes" id="UP000642488"/>
    </source>
</evidence>
<feature type="signal peptide" evidence="1">
    <location>
        <begin position="1"/>
        <end position="16"/>
    </location>
</feature>
<dbReference type="SUPFAM" id="SSF69318">
    <property type="entry name" value="Integrin alpha N-terminal domain"/>
    <property type="match status" value="1"/>
</dbReference>
<dbReference type="RefSeq" id="WP_198916248.1">
    <property type="nucleotide sequence ID" value="NZ_JAEKPD010000008.1"/>
</dbReference>
<evidence type="ECO:0000313" key="3">
    <source>
        <dbReference type="EMBL" id="MBJ3763089.1"/>
    </source>
</evidence>
<name>A0A934I9Q6_9RHOB</name>
<dbReference type="InterPro" id="IPR011519">
    <property type="entry name" value="UnbV_ASPIC"/>
</dbReference>